<dbReference type="SMART" id="SM00864">
    <property type="entry name" value="Tubulin"/>
    <property type="match status" value="1"/>
</dbReference>
<dbReference type="Gene3D" id="3.30.1330.20">
    <property type="entry name" value="Tubulin/FtsZ, C-terminal domain"/>
    <property type="match status" value="1"/>
</dbReference>
<reference evidence="17 18" key="2">
    <citation type="journal article" date="2010" name="Nucleic Acids Res.">
        <title>BeetleBase in 2010: revisions to provide comprehensive genomic information for Tribolium castaneum.</title>
        <authorList>
            <person name="Kim H.S."/>
            <person name="Murphy T."/>
            <person name="Xia J."/>
            <person name="Caragea D."/>
            <person name="Park Y."/>
            <person name="Beeman R.W."/>
            <person name="Lorenzen M.D."/>
            <person name="Butcher S."/>
            <person name="Manak J.R."/>
            <person name="Brown S.J."/>
        </authorList>
    </citation>
    <scope>GENOME REANNOTATION</scope>
    <source>
        <strain evidence="17 18">Georgia GA2</strain>
    </source>
</reference>
<dbReference type="Pfam" id="PF00091">
    <property type="entry name" value="Tubulin"/>
    <property type="match status" value="1"/>
</dbReference>
<keyword evidence="9" id="KW-0460">Magnesium</keyword>
<evidence type="ECO:0000256" key="5">
    <source>
        <dbReference type="ARBA" id="ARBA00022490"/>
    </source>
</evidence>
<evidence type="ECO:0000256" key="8">
    <source>
        <dbReference type="ARBA" id="ARBA00022741"/>
    </source>
</evidence>
<dbReference type="InterPro" id="IPR003008">
    <property type="entry name" value="Tubulin_FtsZ_GTPase"/>
</dbReference>
<dbReference type="GO" id="GO:0005525">
    <property type="term" value="F:GTP binding"/>
    <property type="evidence" value="ECO:0000318"/>
    <property type="project" value="GO_Central"/>
</dbReference>
<dbReference type="GO" id="GO:0005200">
    <property type="term" value="F:structural constituent of cytoskeleton"/>
    <property type="evidence" value="ECO:0000318"/>
    <property type="project" value="GO_Central"/>
</dbReference>
<dbReference type="PANTHER" id="PTHR11588">
    <property type="entry name" value="TUBULIN"/>
    <property type="match status" value="1"/>
</dbReference>
<feature type="domain" description="Tubulin/FtsZ 2-layer sandwich" evidence="16">
    <location>
        <begin position="246"/>
        <end position="383"/>
    </location>
</feature>
<dbReference type="FunFam" id="3.40.50.1440:FF:000006">
    <property type="entry name" value="Tubulin beta chain"/>
    <property type="match status" value="1"/>
</dbReference>
<evidence type="ECO:0000259" key="15">
    <source>
        <dbReference type="SMART" id="SM00864"/>
    </source>
</evidence>
<evidence type="ECO:0000256" key="13">
    <source>
        <dbReference type="RuleBase" id="RU000352"/>
    </source>
</evidence>
<dbReference type="GO" id="GO:0000226">
    <property type="term" value="P:microtubule cytoskeleton organization"/>
    <property type="evidence" value="ECO:0000318"/>
    <property type="project" value="GO_Central"/>
</dbReference>
<dbReference type="InterPro" id="IPR013838">
    <property type="entry name" value="Beta-tubulin_BS"/>
</dbReference>
<dbReference type="InterPro" id="IPR002453">
    <property type="entry name" value="Beta_tubulin"/>
</dbReference>
<dbReference type="InterPro" id="IPR023123">
    <property type="entry name" value="Tubulin_C"/>
</dbReference>
<dbReference type="SUPFAM" id="SSF55307">
    <property type="entry name" value="Tubulin C-terminal domain-like"/>
    <property type="match status" value="1"/>
</dbReference>
<dbReference type="InterPro" id="IPR008280">
    <property type="entry name" value="Tub_FtsZ_C"/>
</dbReference>
<evidence type="ECO:0000256" key="3">
    <source>
        <dbReference type="ARBA" id="ARBA00009636"/>
    </source>
</evidence>
<dbReference type="SMART" id="SM00865">
    <property type="entry name" value="Tubulin_C"/>
    <property type="match status" value="1"/>
</dbReference>
<dbReference type="InterPro" id="IPR037103">
    <property type="entry name" value="Tubulin/FtsZ-like_C"/>
</dbReference>
<dbReference type="Gene3D" id="3.40.50.1440">
    <property type="entry name" value="Tubulin/FtsZ, GTPase domain"/>
    <property type="match status" value="1"/>
</dbReference>
<feature type="domain" description="Tubulin/FtsZ GTPase" evidence="15">
    <location>
        <begin position="47"/>
        <end position="244"/>
    </location>
</feature>
<dbReference type="SUPFAM" id="SSF52490">
    <property type="entry name" value="Tubulin nucleotide-binding domain-like"/>
    <property type="match status" value="1"/>
</dbReference>
<dbReference type="GO" id="GO:0005737">
    <property type="term" value="C:cytoplasm"/>
    <property type="evidence" value="ECO:0000318"/>
    <property type="project" value="GO_Central"/>
</dbReference>
<keyword evidence="6 13" id="KW-0493">Microtubule</keyword>
<accession>D6W7G6</accession>
<dbReference type="InterPro" id="IPR000217">
    <property type="entry name" value="Tubulin"/>
</dbReference>
<keyword evidence="18" id="KW-1185">Reference proteome</keyword>
<dbReference type="PRINTS" id="PR01161">
    <property type="entry name" value="TUBULIN"/>
</dbReference>
<name>D6W7G6_TRICA</name>
<evidence type="ECO:0000256" key="9">
    <source>
        <dbReference type="ARBA" id="ARBA00022842"/>
    </source>
</evidence>
<dbReference type="InterPro" id="IPR018316">
    <property type="entry name" value="Tubulin/FtsZ_2-layer-sand-dom"/>
</dbReference>
<reference evidence="17 18" key="1">
    <citation type="journal article" date="2008" name="Nature">
        <title>The genome of the model beetle and pest Tribolium castaneum.</title>
        <authorList>
            <consortium name="Tribolium Genome Sequencing Consortium"/>
            <person name="Richards S."/>
            <person name="Gibbs R.A."/>
            <person name="Weinstock G.M."/>
            <person name="Brown S.J."/>
            <person name="Denell R."/>
            <person name="Beeman R.W."/>
            <person name="Gibbs R."/>
            <person name="Beeman R.W."/>
            <person name="Brown S.J."/>
            <person name="Bucher G."/>
            <person name="Friedrich M."/>
            <person name="Grimmelikhuijzen C.J."/>
            <person name="Klingler M."/>
            <person name="Lorenzen M."/>
            <person name="Richards S."/>
            <person name="Roth S."/>
            <person name="Schroder R."/>
            <person name="Tautz D."/>
            <person name="Zdobnov E.M."/>
            <person name="Muzny D."/>
            <person name="Gibbs R.A."/>
            <person name="Weinstock G.M."/>
            <person name="Attaway T."/>
            <person name="Bell S."/>
            <person name="Buhay C.J."/>
            <person name="Chandrabose M.N."/>
            <person name="Chavez D."/>
            <person name="Clerk-Blankenburg K.P."/>
            <person name="Cree A."/>
            <person name="Dao M."/>
            <person name="Davis C."/>
            <person name="Chacko J."/>
            <person name="Dinh H."/>
            <person name="Dugan-Rocha S."/>
            <person name="Fowler G."/>
            <person name="Garner T.T."/>
            <person name="Garnes J."/>
            <person name="Gnirke A."/>
            <person name="Hawes A."/>
            <person name="Hernandez J."/>
            <person name="Hines S."/>
            <person name="Holder M."/>
            <person name="Hume J."/>
            <person name="Jhangiani S.N."/>
            <person name="Joshi V."/>
            <person name="Khan Z.M."/>
            <person name="Jackson L."/>
            <person name="Kovar C."/>
            <person name="Kowis A."/>
            <person name="Lee S."/>
            <person name="Lewis L.R."/>
            <person name="Margolis J."/>
            <person name="Morgan M."/>
            <person name="Nazareth L.V."/>
            <person name="Nguyen N."/>
            <person name="Okwuonu G."/>
            <person name="Parker D."/>
            <person name="Richards S."/>
            <person name="Ruiz S.J."/>
            <person name="Santibanez J."/>
            <person name="Savard J."/>
            <person name="Scherer S.E."/>
            <person name="Schneider B."/>
            <person name="Sodergren E."/>
            <person name="Tautz D."/>
            <person name="Vattahil S."/>
            <person name="Villasana D."/>
            <person name="White C.S."/>
            <person name="Wright R."/>
            <person name="Park Y."/>
            <person name="Beeman R.W."/>
            <person name="Lord J."/>
            <person name="Oppert B."/>
            <person name="Lorenzen M."/>
            <person name="Brown S."/>
            <person name="Wang L."/>
            <person name="Savard J."/>
            <person name="Tautz D."/>
            <person name="Richards S."/>
            <person name="Weinstock G."/>
            <person name="Gibbs R.A."/>
            <person name="Liu Y."/>
            <person name="Worley K."/>
            <person name="Weinstock G."/>
            <person name="Elsik C.G."/>
            <person name="Reese J.T."/>
            <person name="Elhaik E."/>
            <person name="Landan G."/>
            <person name="Graur D."/>
            <person name="Arensburger P."/>
            <person name="Atkinson P."/>
            <person name="Beeman R.W."/>
            <person name="Beidler J."/>
            <person name="Brown S.J."/>
            <person name="Demuth J.P."/>
            <person name="Drury D.W."/>
            <person name="Du Y.Z."/>
            <person name="Fujiwara H."/>
            <person name="Lorenzen M."/>
            <person name="Maselli V."/>
            <person name="Osanai M."/>
            <person name="Park Y."/>
            <person name="Robertson H.M."/>
            <person name="Tu Z."/>
            <person name="Wang J.J."/>
            <person name="Wang S."/>
            <person name="Richards S."/>
            <person name="Song H."/>
            <person name="Zhang L."/>
            <person name="Sodergren E."/>
            <person name="Werner D."/>
            <person name="Stanke M."/>
            <person name="Morgenstern B."/>
            <person name="Solovyev V."/>
            <person name="Kosarev P."/>
            <person name="Brown G."/>
            <person name="Chen H.C."/>
            <person name="Ermolaeva O."/>
            <person name="Hlavina W."/>
            <person name="Kapustin Y."/>
            <person name="Kiryutin B."/>
            <person name="Kitts P."/>
            <person name="Maglott D."/>
            <person name="Pruitt K."/>
            <person name="Sapojnikov V."/>
            <person name="Souvorov A."/>
            <person name="Mackey A.J."/>
            <person name="Waterhouse R.M."/>
            <person name="Wyder S."/>
            <person name="Zdobnov E.M."/>
            <person name="Zdobnov E.M."/>
            <person name="Wyder S."/>
            <person name="Kriventseva E.V."/>
            <person name="Kadowaki T."/>
            <person name="Bork P."/>
            <person name="Aranda M."/>
            <person name="Bao R."/>
            <person name="Beermann A."/>
            <person name="Berns N."/>
            <person name="Bolognesi R."/>
            <person name="Bonneton F."/>
            <person name="Bopp D."/>
            <person name="Brown S.J."/>
            <person name="Bucher G."/>
            <person name="Butts T."/>
            <person name="Chaumot A."/>
            <person name="Denell R.E."/>
            <person name="Ferrier D.E."/>
            <person name="Friedrich M."/>
            <person name="Gordon C.M."/>
            <person name="Jindra M."/>
            <person name="Klingler M."/>
            <person name="Lan Q."/>
            <person name="Lattorff H.M."/>
            <person name="Laudet V."/>
            <person name="von Levetsow C."/>
            <person name="Liu Z."/>
            <person name="Lutz R."/>
            <person name="Lynch J.A."/>
            <person name="da Fonseca R.N."/>
            <person name="Posnien N."/>
            <person name="Reuter R."/>
            <person name="Roth S."/>
            <person name="Savard J."/>
            <person name="Schinko J.B."/>
            <person name="Schmitt C."/>
            <person name="Schoppmeier M."/>
            <person name="Schroder R."/>
            <person name="Shippy T.D."/>
            <person name="Simonnet F."/>
            <person name="Marques-Souza H."/>
            <person name="Tautz D."/>
            <person name="Tomoyasu Y."/>
            <person name="Trauner J."/>
            <person name="Van der Zee M."/>
            <person name="Vervoort M."/>
            <person name="Wittkopp N."/>
            <person name="Wimmer E.A."/>
            <person name="Yang X."/>
            <person name="Jones A.K."/>
            <person name="Sattelle D.B."/>
            <person name="Ebert P.R."/>
            <person name="Nelson D."/>
            <person name="Scott J.G."/>
            <person name="Beeman R.W."/>
            <person name="Muthukrishnan S."/>
            <person name="Kramer K.J."/>
            <person name="Arakane Y."/>
            <person name="Beeman R.W."/>
            <person name="Zhu Q."/>
            <person name="Hogenkamp D."/>
            <person name="Dixit R."/>
            <person name="Oppert B."/>
            <person name="Jiang H."/>
            <person name="Zou Z."/>
            <person name="Marshall J."/>
            <person name="Elpidina E."/>
            <person name="Vinokurov K."/>
            <person name="Oppert C."/>
            <person name="Zou Z."/>
            <person name="Evans J."/>
            <person name="Lu Z."/>
            <person name="Zhao P."/>
            <person name="Sumathipala N."/>
            <person name="Altincicek B."/>
            <person name="Vilcinskas A."/>
            <person name="Williams M."/>
            <person name="Hultmark D."/>
            <person name="Hetru C."/>
            <person name="Jiang H."/>
            <person name="Grimmelikhuijzen C.J."/>
            <person name="Hauser F."/>
            <person name="Cazzamali G."/>
            <person name="Williamson M."/>
            <person name="Park Y."/>
            <person name="Li B."/>
            <person name="Tanaka Y."/>
            <person name="Predel R."/>
            <person name="Neupert S."/>
            <person name="Schachtner J."/>
            <person name="Verleyen P."/>
            <person name="Raible F."/>
            <person name="Bork P."/>
            <person name="Friedrich M."/>
            <person name="Walden K.K."/>
            <person name="Robertson H.M."/>
            <person name="Angeli S."/>
            <person name="Foret S."/>
            <person name="Bucher G."/>
            <person name="Schuetz S."/>
            <person name="Maleszka R."/>
            <person name="Wimmer E.A."/>
            <person name="Beeman R.W."/>
            <person name="Lorenzen M."/>
            <person name="Tomoyasu Y."/>
            <person name="Miller S.C."/>
            <person name="Grossmann D."/>
            <person name="Bucher G."/>
        </authorList>
    </citation>
    <scope>NUCLEOTIDE SEQUENCE [LARGE SCALE GENOMIC DNA]</scope>
    <source>
        <strain evidence="17 18">Georgia GA2</strain>
    </source>
</reference>
<comment type="cofactor">
    <cofactor evidence="1">
        <name>Mg(2+)</name>
        <dbReference type="ChEBI" id="CHEBI:18420"/>
    </cofactor>
</comment>
<keyword evidence="11" id="KW-0206">Cytoskeleton</keyword>
<dbReference type="GO" id="GO:0000278">
    <property type="term" value="P:mitotic cell cycle"/>
    <property type="evidence" value="ECO:0000318"/>
    <property type="project" value="GO_Central"/>
</dbReference>
<dbReference type="PhylomeDB" id="D6W7G6"/>
<dbReference type="Gene3D" id="1.10.287.600">
    <property type="entry name" value="Helix hairpin bin"/>
    <property type="match status" value="1"/>
</dbReference>
<evidence type="ECO:0000256" key="10">
    <source>
        <dbReference type="ARBA" id="ARBA00023134"/>
    </source>
</evidence>
<keyword evidence="10 13" id="KW-0342">GTP-binding</keyword>
<evidence type="ECO:0000256" key="6">
    <source>
        <dbReference type="ARBA" id="ARBA00022701"/>
    </source>
</evidence>
<dbReference type="InterPro" id="IPR017975">
    <property type="entry name" value="Tubulin_CS"/>
</dbReference>
<dbReference type="InParanoid" id="D6W7G6"/>
<dbReference type="PROSITE" id="PS00228">
    <property type="entry name" value="TUBULIN_B_AUTOREG"/>
    <property type="match status" value="1"/>
</dbReference>
<evidence type="ECO:0000256" key="11">
    <source>
        <dbReference type="ARBA" id="ARBA00023212"/>
    </source>
</evidence>
<dbReference type="PRINTS" id="PR01163">
    <property type="entry name" value="BETATUBULIN"/>
</dbReference>
<evidence type="ECO:0000256" key="1">
    <source>
        <dbReference type="ARBA" id="ARBA00001946"/>
    </source>
</evidence>
<evidence type="ECO:0000256" key="2">
    <source>
        <dbReference type="ARBA" id="ARBA00004245"/>
    </source>
</evidence>
<dbReference type="AlphaFoldDB" id="D6W7G6"/>
<sequence length="449" mass="50615">MREIVHLQVGQCGNQIGSRFWHTISKEHGINPVGKYVGDNDLQLERIEVYFNEAENANYVPRAVLVDLEPGTMDMVRAGPLGTLFNPNNFVFAQSGAGNNWATGHYTEGAEICDNVLDVIQHEVERCDCFQGFQFTHSLGGGTGSGFGTLLTSKVREEYPDRMVTSFSVVPSPKVSEVVLEPYNATLSVQQLIENTDQTQCIDNEALYDICFNTLKKSSPKYDDLNHLISLTMAGVTTCFRFPGQLNADLRKLSVNMVPFPRLHFFVPGFAPLTAPGSVAYRKLSVKDLTEQMFSPRNIMAACNPANGRYLTVATIFRGPVSMKEVDHVMFETQQKNSAYFVEWIPHNIQTAVCDISSPHAPISSTFIANTTAIQELFKRIQEQFSAMFRRKAYVHWYQAEGMDLQEFTEAESNLNDLISEYQQYQDAEVDEEYGDEDETEEDKFEEET</sequence>
<dbReference type="InterPro" id="IPR036525">
    <property type="entry name" value="Tubulin/FtsZ_GTPase_sf"/>
</dbReference>
<dbReference type="GO" id="GO:0003924">
    <property type="term" value="F:GTPase activity"/>
    <property type="evidence" value="ECO:0007669"/>
    <property type="project" value="InterPro"/>
</dbReference>
<feature type="compositionally biased region" description="Acidic residues" evidence="14">
    <location>
        <begin position="428"/>
        <end position="449"/>
    </location>
</feature>
<keyword evidence="7" id="KW-0479">Metal-binding</keyword>
<dbReference type="GO" id="GO:0005874">
    <property type="term" value="C:microtubule"/>
    <property type="evidence" value="ECO:0000318"/>
    <property type="project" value="GO_Central"/>
</dbReference>
<dbReference type="CDD" id="cd02187">
    <property type="entry name" value="beta_tubulin"/>
    <property type="match status" value="1"/>
</dbReference>
<evidence type="ECO:0000256" key="7">
    <source>
        <dbReference type="ARBA" id="ARBA00022723"/>
    </source>
</evidence>
<evidence type="ECO:0000256" key="14">
    <source>
        <dbReference type="SAM" id="MobiDB-lite"/>
    </source>
</evidence>
<comment type="similarity">
    <text evidence="3 13">Belongs to the tubulin family.</text>
</comment>
<comment type="subcellular location">
    <subcellularLocation>
        <location evidence="2">Cytoplasm</location>
        <location evidence="2">Cytoskeleton</location>
    </subcellularLocation>
</comment>
<organism evidence="17 18">
    <name type="scientific">Tribolium castaneum</name>
    <name type="common">Red flour beetle</name>
    <dbReference type="NCBI Taxonomy" id="7070"/>
    <lineage>
        <taxon>Eukaryota</taxon>
        <taxon>Metazoa</taxon>
        <taxon>Ecdysozoa</taxon>
        <taxon>Arthropoda</taxon>
        <taxon>Hexapoda</taxon>
        <taxon>Insecta</taxon>
        <taxon>Pterygota</taxon>
        <taxon>Neoptera</taxon>
        <taxon>Endopterygota</taxon>
        <taxon>Coleoptera</taxon>
        <taxon>Polyphaga</taxon>
        <taxon>Cucujiformia</taxon>
        <taxon>Tenebrionidae</taxon>
        <taxon>Tenebrionidae incertae sedis</taxon>
        <taxon>Tribolium</taxon>
    </lineage>
</organism>
<keyword evidence="8 13" id="KW-0547">Nucleotide-binding</keyword>
<dbReference type="STRING" id="7070.D6W7G6"/>
<evidence type="ECO:0000313" key="17">
    <source>
        <dbReference type="EMBL" id="EFA11292.1"/>
    </source>
</evidence>
<dbReference type="FunFam" id="1.10.287.600:FF:000013">
    <property type="entry name" value="Tubulin beta chain"/>
    <property type="match status" value="1"/>
</dbReference>
<comment type="function">
    <text evidence="12 13">Tubulin is the major constituent of microtubules, a cylinder consisting of laterally associated linear protofilaments composed of alpha- and beta-tubulin heterodimers. Microtubules grow by the addition of GTP-tubulin dimers to the microtubule end, where a stabilizing cap forms. Below the cap, tubulin dimers are in GDP-bound state, owing to GTPase activity of alpha-tubulin.</text>
</comment>
<evidence type="ECO:0000256" key="12">
    <source>
        <dbReference type="ARBA" id="ARBA00034296"/>
    </source>
</evidence>
<dbReference type="HOGENOM" id="CLU_015718_1_1_1"/>
<dbReference type="EMBL" id="KQ971307">
    <property type="protein sequence ID" value="EFA11292.1"/>
    <property type="molecule type" value="Genomic_DNA"/>
</dbReference>
<evidence type="ECO:0000259" key="16">
    <source>
        <dbReference type="SMART" id="SM00865"/>
    </source>
</evidence>
<dbReference type="Pfam" id="PF03953">
    <property type="entry name" value="Tubulin_C"/>
    <property type="match status" value="1"/>
</dbReference>
<dbReference type="OrthoDB" id="6686106at2759"/>
<dbReference type="KEGG" id="tca:656712"/>
<feature type="region of interest" description="Disordered" evidence="14">
    <location>
        <begin position="426"/>
        <end position="449"/>
    </location>
</feature>
<gene>
    <name evidence="17" type="primary">AUGUSTUS-3.0.2_10829</name>
    <name evidence="17" type="ORF">TcasGA2_TC010829</name>
</gene>
<comment type="subunit">
    <text evidence="4 13">Dimer of alpha and beta chains. A typical microtubule is a hollow water-filled tube with an outer diameter of 25 nm and an inner diameter of 15 nM. Alpha-beta heterodimers associate head-to-tail to form protofilaments running lengthwise along the microtubule wall with the beta-tubulin subunit facing the microtubule plus end conferring a structural polarity. Microtubules usually have 13 protofilaments but different protofilament numbers can be found in some organisms and specialized cells.</text>
</comment>
<proteinExistence type="inferred from homology"/>
<keyword evidence="5" id="KW-0963">Cytoplasm</keyword>
<dbReference type="GO" id="GO:0046872">
    <property type="term" value="F:metal ion binding"/>
    <property type="evidence" value="ECO:0007669"/>
    <property type="project" value="UniProtKB-KW"/>
</dbReference>
<evidence type="ECO:0000313" key="18">
    <source>
        <dbReference type="Proteomes" id="UP000007266"/>
    </source>
</evidence>
<evidence type="ECO:0000256" key="4">
    <source>
        <dbReference type="ARBA" id="ARBA00011747"/>
    </source>
</evidence>
<dbReference type="eggNOG" id="KOG1375">
    <property type="taxonomic scope" value="Eukaryota"/>
</dbReference>
<dbReference type="PROSITE" id="PS00227">
    <property type="entry name" value="TUBULIN"/>
    <property type="match status" value="1"/>
</dbReference>
<protein>
    <recommendedName>
        <fullName evidence="13">Tubulin beta chain</fullName>
    </recommendedName>
</protein>
<dbReference type="FunFam" id="3.30.1330.20:FF:000009">
    <property type="entry name" value="Tubulin beta chain"/>
    <property type="match status" value="1"/>
</dbReference>
<dbReference type="Proteomes" id="UP000007266">
    <property type="component" value="Linkage group 1"/>
</dbReference>